<dbReference type="CDD" id="cd00254">
    <property type="entry name" value="LT-like"/>
    <property type="match status" value="1"/>
</dbReference>
<evidence type="ECO:0000313" key="4">
    <source>
        <dbReference type="EMBL" id="GBC98995.1"/>
    </source>
</evidence>
<organism evidence="4 5">
    <name type="scientific">Candidatus Fervidibacter japonicus</name>
    <dbReference type="NCBI Taxonomy" id="2035412"/>
    <lineage>
        <taxon>Bacteria</taxon>
        <taxon>Candidatus Fervidibacterota</taxon>
        <taxon>Candidatus Fervidibacter</taxon>
    </lineage>
</organism>
<proteinExistence type="inferred from homology"/>
<dbReference type="AlphaFoldDB" id="A0A2H5XCV1"/>
<reference evidence="5" key="1">
    <citation type="submission" date="2017-09" db="EMBL/GenBank/DDBJ databases">
        <title>Metaegenomics of thermophilic ammonia-oxidizing enrichment culture.</title>
        <authorList>
            <person name="Kato S."/>
            <person name="Suzuki K."/>
        </authorList>
    </citation>
    <scope>NUCLEOTIDE SEQUENCE [LARGE SCALE GENOMIC DNA]</scope>
</reference>
<dbReference type="PANTHER" id="PTHR37423">
    <property type="entry name" value="SOLUBLE LYTIC MUREIN TRANSGLYCOSYLASE-RELATED"/>
    <property type="match status" value="1"/>
</dbReference>
<dbReference type="PROSITE" id="PS00922">
    <property type="entry name" value="TRANSGLYCOSYLASE"/>
    <property type="match status" value="1"/>
</dbReference>
<protein>
    <submittedName>
        <fullName evidence="4">Soluble lytic murein transglycosylase</fullName>
        <ecNumber evidence="4">4.2.2.-</ecNumber>
    </submittedName>
</protein>
<dbReference type="GO" id="GO:0016020">
    <property type="term" value="C:membrane"/>
    <property type="evidence" value="ECO:0007669"/>
    <property type="project" value="InterPro"/>
</dbReference>
<feature type="compositionally biased region" description="Low complexity" evidence="2">
    <location>
        <begin position="404"/>
        <end position="423"/>
    </location>
</feature>
<dbReference type="Proteomes" id="UP000236173">
    <property type="component" value="Unassembled WGS sequence"/>
</dbReference>
<evidence type="ECO:0000256" key="2">
    <source>
        <dbReference type="SAM" id="MobiDB-lite"/>
    </source>
</evidence>
<evidence type="ECO:0000256" key="1">
    <source>
        <dbReference type="ARBA" id="ARBA00007734"/>
    </source>
</evidence>
<evidence type="ECO:0000259" key="3">
    <source>
        <dbReference type="Pfam" id="PF01464"/>
    </source>
</evidence>
<feature type="region of interest" description="Disordered" evidence="2">
    <location>
        <begin position="352"/>
        <end position="430"/>
    </location>
</feature>
<dbReference type="InterPro" id="IPR008258">
    <property type="entry name" value="Transglycosylase_SLT_dom_1"/>
</dbReference>
<comment type="similarity">
    <text evidence="1">Belongs to the transglycosylase Slt family.</text>
</comment>
<dbReference type="SUPFAM" id="SSF53955">
    <property type="entry name" value="Lysozyme-like"/>
    <property type="match status" value="1"/>
</dbReference>
<evidence type="ECO:0000313" key="5">
    <source>
        <dbReference type="Proteomes" id="UP000236173"/>
    </source>
</evidence>
<dbReference type="InterPro" id="IPR000189">
    <property type="entry name" value="Transglyc_AS"/>
</dbReference>
<dbReference type="InterPro" id="IPR023346">
    <property type="entry name" value="Lysozyme-like_dom_sf"/>
</dbReference>
<dbReference type="Pfam" id="PF01464">
    <property type="entry name" value="SLT"/>
    <property type="match status" value="1"/>
</dbReference>
<feature type="domain" description="Transglycosylase SLT" evidence="3">
    <location>
        <begin position="137"/>
        <end position="233"/>
    </location>
</feature>
<accession>A0A2H5XCV1</accession>
<keyword evidence="4" id="KW-0456">Lyase</keyword>
<feature type="region of interest" description="Disordered" evidence="2">
    <location>
        <begin position="505"/>
        <end position="540"/>
    </location>
</feature>
<comment type="caution">
    <text evidence="4">The sequence shown here is derived from an EMBL/GenBank/DDBJ whole genome shotgun (WGS) entry which is preliminary data.</text>
</comment>
<dbReference type="PANTHER" id="PTHR37423:SF2">
    <property type="entry name" value="MEMBRANE-BOUND LYTIC MUREIN TRANSGLYCOSYLASE C"/>
    <property type="match status" value="1"/>
</dbReference>
<feature type="compositionally biased region" description="Basic and acidic residues" evidence="2">
    <location>
        <begin position="506"/>
        <end position="521"/>
    </location>
</feature>
<gene>
    <name evidence="4" type="primary">slt</name>
    <name evidence="4" type="ORF">HRbin17_01516</name>
</gene>
<name>A0A2H5XCV1_9BACT</name>
<dbReference type="EC" id="4.2.2.-" evidence="4"/>
<dbReference type="GO" id="GO:0008933">
    <property type="term" value="F:peptidoglycan lytic transglycosylase activity"/>
    <property type="evidence" value="ECO:0007669"/>
    <property type="project" value="InterPro"/>
</dbReference>
<dbReference type="GO" id="GO:0000270">
    <property type="term" value="P:peptidoglycan metabolic process"/>
    <property type="evidence" value="ECO:0007669"/>
    <property type="project" value="InterPro"/>
</dbReference>
<sequence length="540" mass="56739">MATPSINVIPTPTADVTAMEGKLGVVPTPDGLNGLMERLRALDGQLLALLLGQLPSNRSSAPFLAHFVQALQQPSSLAAPTVGSLASGTADASLRVGNPLLAAQPTVVPMPSPRPTPQSVTAPNAGSAAQESVMRLIVQTAQRRGVDPALALAVACAESNFNPNAVSPKGAIGVMQLMPATASALGVTDPFDPAHNIDGGIRYLRHLLERFNGQIALAVAAYNAGPNAVQRYSGVPPYPETQTFVRRVLGYWQIFRDRVAHLLAGTSSATPTAPSKENALPAGQSPHFSVLEGASAVSPKNEGGYEPVSLRKEFVSAPSLVSRAEHHPLEPSQLPGSSTATNHGWRIAASAVAPEETSLDAQKQPEIPSERSSSWRGVAEAGQPTPFPSHAPVASQPSQVSEGASRPAPSASLSLSEAPSTPLGGTTPRVVPRLSAEMPAADGRETIRVQVALTGRSPEPSVQVVVHVPDERAATQLQLSTPTLRQHLWEQGIALTHMGVFAQTQQEKRRDVTGLGEEWRRLPRTPMPKNAPLDTDGLWA</sequence>
<dbReference type="EMBL" id="BEHT01000019">
    <property type="protein sequence ID" value="GBC98995.1"/>
    <property type="molecule type" value="Genomic_DNA"/>
</dbReference>
<dbReference type="Gene3D" id="1.10.530.10">
    <property type="match status" value="1"/>
</dbReference>